<evidence type="ECO:0000313" key="4">
    <source>
        <dbReference type="Proteomes" id="UP000642488"/>
    </source>
</evidence>
<feature type="transmembrane region" description="Helical" evidence="2">
    <location>
        <begin position="6"/>
        <end position="28"/>
    </location>
</feature>
<dbReference type="InterPro" id="IPR005133">
    <property type="entry name" value="PhaG_MnhG_YufB"/>
</dbReference>
<dbReference type="PANTHER" id="PTHR34703">
    <property type="entry name" value="ANTIPORTER SUBUNIT MNHG2-RELATED"/>
    <property type="match status" value="1"/>
</dbReference>
<keyword evidence="2" id="KW-0472">Membrane</keyword>
<name>A0A934I9Z8_9RHOB</name>
<evidence type="ECO:0000256" key="2">
    <source>
        <dbReference type="SAM" id="Phobius"/>
    </source>
</evidence>
<dbReference type="PANTHER" id="PTHR34703:SF1">
    <property type="entry name" value="ANTIPORTER SUBUNIT MNHG2-RELATED"/>
    <property type="match status" value="1"/>
</dbReference>
<evidence type="ECO:0000256" key="1">
    <source>
        <dbReference type="SAM" id="MobiDB-lite"/>
    </source>
</evidence>
<keyword evidence="2" id="KW-0812">Transmembrane</keyword>
<comment type="caution">
    <text evidence="3">The sequence shown here is derived from an EMBL/GenBank/DDBJ whole genome shotgun (WGS) entry which is preliminary data.</text>
</comment>
<organism evidence="3 4">
    <name type="scientific">Palleronia pontilimi</name>
    <dbReference type="NCBI Taxonomy" id="1964209"/>
    <lineage>
        <taxon>Bacteria</taxon>
        <taxon>Pseudomonadati</taxon>
        <taxon>Pseudomonadota</taxon>
        <taxon>Alphaproteobacteria</taxon>
        <taxon>Rhodobacterales</taxon>
        <taxon>Roseobacteraceae</taxon>
        <taxon>Palleronia</taxon>
    </lineage>
</organism>
<dbReference type="NCBIfam" id="TIGR01300">
    <property type="entry name" value="CPA3_mnhG_phaG"/>
    <property type="match status" value="1"/>
</dbReference>
<protein>
    <submittedName>
        <fullName evidence="3">Na+/H+ antiporter subunit G</fullName>
    </submittedName>
</protein>
<accession>A0A934I9Z8</accession>
<dbReference type="AlphaFoldDB" id="A0A934I9Z8"/>
<gene>
    <name evidence="3" type="ORF">ILP92_10825</name>
</gene>
<proteinExistence type="predicted"/>
<keyword evidence="2" id="KW-1133">Transmembrane helix</keyword>
<dbReference type="Proteomes" id="UP000642488">
    <property type="component" value="Unassembled WGS sequence"/>
</dbReference>
<sequence>MILDLIIVAALLIGGFFTLVGSIGLLKLDSPMKRLHAPTKAATLGVGSLLMASIVNAWAHHDGSLNEVLIMAFLFITAPITANFIAKVNIHRRDTRDPLPQPPNDDIWATLDTPPDRSDG</sequence>
<feature type="region of interest" description="Disordered" evidence="1">
    <location>
        <begin position="94"/>
        <end position="120"/>
    </location>
</feature>
<evidence type="ECO:0000313" key="3">
    <source>
        <dbReference type="EMBL" id="MBJ3763239.1"/>
    </source>
</evidence>
<dbReference type="NCBIfam" id="NF009316">
    <property type="entry name" value="PRK12674.1-5"/>
    <property type="match status" value="1"/>
</dbReference>
<feature type="transmembrane region" description="Helical" evidence="2">
    <location>
        <begin position="40"/>
        <end position="59"/>
    </location>
</feature>
<dbReference type="Pfam" id="PF03334">
    <property type="entry name" value="PhaG_MnhG_YufB"/>
    <property type="match status" value="1"/>
</dbReference>
<keyword evidence="4" id="KW-1185">Reference proteome</keyword>
<reference evidence="3" key="1">
    <citation type="submission" date="2020-12" db="EMBL/GenBank/DDBJ databases">
        <title>Bacterial taxonomy.</title>
        <authorList>
            <person name="Pan X."/>
        </authorList>
    </citation>
    <scope>NUCLEOTIDE SEQUENCE</scope>
    <source>
        <strain evidence="3">KCTC 52957</strain>
    </source>
</reference>
<dbReference type="GO" id="GO:0015385">
    <property type="term" value="F:sodium:proton antiporter activity"/>
    <property type="evidence" value="ECO:0007669"/>
    <property type="project" value="TreeGrafter"/>
</dbReference>
<dbReference type="RefSeq" id="WP_198916413.1">
    <property type="nucleotide sequence ID" value="NZ_JAEKPD010000009.1"/>
</dbReference>
<dbReference type="EMBL" id="JAEKPD010000009">
    <property type="protein sequence ID" value="MBJ3763239.1"/>
    <property type="molecule type" value="Genomic_DNA"/>
</dbReference>
<feature type="transmembrane region" description="Helical" evidence="2">
    <location>
        <begin position="65"/>
        <end position="86"/>
    </location>
</feature>